<sequence>MNKRYLLFRILRSIVSIFLVTTITYVLIYTLVPRNTIFKEDSTYSKLKAHPDELANYENTAFDRMGYIEYLDSRDLVKEVRKEYKEATAKPSKENKSLYQKWAKENGWKLGIFPESGRYYATKDIPLLKRIWNFYSNLIVIDHPWKVKDPSNPDLKRYLKIEKDPMVGWALVGSGTQYKYQIYFNGQFPFIHQNIIHINLGTSYPTFSGQSVSDVLFGGQGQTVSEEITLADGKTMRSSANIYTRQYKNSNKISSREKAMYHDNYVQTKPNYKDPSMISISFRMGALAVVIAYLIGVPMAMVMARLKGKLPDKIGIALVTVMISAPSLAFVYFFRYLGNTLFGLPLSFPTYGAGDIKSYILPTFILGFLNVSGLVIWVRRYMIDQQSADYVKFAKSKGLTSKEISRRHIFKNAVIPIANGIPGSIILSIAGATITETIFAVPGMGKMLPDAILSHNNPLTVAIVFIFTVVGVLAVLLGDLLMVYLDPRIKLSGGD</sequence>
<comment type="subcellular location">
    <subcellularLocation>
        <location evidence="1 7">Cell membrane</location>
        <topology evidence="1 7">Multi-pass membrane protein</topology>
    </subcellularLocation>
</comment>
<evidence type="ECO:0000256" key="3">
    <source>
        <dbReference type="ARBA" id="ARBA00022475"/>
    </source>
</evidence>
<dbReference type="PANTHER" id="PTHR30465:SF0">
    <property type="entry name" value="OLIGOPEPTIDE TRANSPORT SYSTEM PERMEASE PROTEIN APPB"/>
    <property type="match status" value="1"/>
</dbReference>
<feature type="transmembrane region" description="Helical" evidence="7">
    <location>
        <begin position="358"/>
        <end position="378"/>
    </location>
</feature>
<dbReference type="GO" id="GO:0055085">
    <property type="term" value="P:transmembrane transport"/>
    <property type="evidence" value="ECO:0007669"/>
    <property type="project" value="InterPro"/>
</dbReference>
<keyword evidence="2 7" id="KW-0813">Transport</keyword>
<protein>
    <submittedName>
        <fullName evidence="8">Peptide ABC transporter permease</fullName>
    </submittedName>
</protein>
<evidence type="ECO:0000256" key="4">
    <source>
        <dbReference type="ARBA" id="ARBA00022692"/>
    </source>
</evidence>
<dbReference type="InterPro" id="IPR000515">
    <property type="entry name" value="MetI-like"/>
</dbReference>
<accession>A0A0H2QP58</accession>
<dbReference type="EMBL" id="NFLC01000005">
    <property type="protein sequence ID" value="OUQ11074.1"/>
    <property type="molecule type" value="Genomic_DNA"/>
</dbReference>
<evidence type="ECO:0000256" key="6">
    <source>
        <dbReference type="ARBA" id="ARBA00023136"/>
    </source>
</evidence>
<dbReference type="AlphaFoldDB" id="A0A0H2QP58"/>
<name>A0A0H2QP58_9ENTE</name>
<dbReference type="PANTHER" id="PTHR30465">
    <property type="entry name" value="INNER MEMBRANE ABC TRANSPORTER"/>
    <property type="match status" value="1"/>
</dbReference>
<dbReference type="RefSeq" id="WP_016251149.1">
    <property type="nucleotide sequence ID" value="NZ_AP035890.1"/>
</dbReference>
<dbReference type="GeneID" id="60872236"/>
<proteinExistence type="inferred from homology"/>
<evidence type="ECO:0000313" key="8">
    <source>
        <dbReference type="EMBL" id="OUQ11074.1"/>
    </source>
</evidence>
<gene>
    <name evidence="8" type="ORF">B5E88_03825</name>
</gene>
<feature type="transmembrane region" description="Helical" evidence="7">
    <location>
        <begin position="12"/>
        <end position="32"/>
    </location>
</feature>
<evidence type="ECO:0000256" key="1">
    <source>
        <dbReference type="ARBA" id="ARBA00004651"/>
    </source>
</evidence>
<keyword evidence="5 7" id="KW-1133">Transmembrane helix</keyword>
<dbReference type="GO" id="GO:0005886">
    <property type="term" value="C:plasma membrane"/>
    <property type="evidence" value="ECO:0007669"/>
    <property type="project" value="UniProtKB-SubCell"/>
</dbReference>
<keyword evidence="3" id="KW-1003">Cell membrane</keyword>
<keyword evidence="4 7" id="KW-0812">Transmembrane</keyword>
<dbReference type="InterPro" id="IPR035906">
    <property type="entry name" value="MetI-like_sf"/>
</dbReference>
<dbReference type="Pfam" id="PF00528">
    <property type="entry name" value="BPD_transp_1"/>
    <property type="match status" value="1"/>
</dbReference>
<keyword evidence="6 7" id="KW-0472">Membrane</keyword>
<feature type="transmembrane region" description="Helical" evidence="7">
    <location>
        <begin position="314"/>
        <end position="338"/>
    </location>
</feature>
<dbReference type="Gene3D" id="1.10.3720.10">
    <property type="entry name" value="MetI-like"/>
    <property type="match status" value="1"/>
</dbReference>
<feature type="transmembrane region" description="Helical" evidence="7">
    <location>
        <begin position="413"/>
        <end position="441"/>
    </location>
</feature>
<evidence type="ECO:0000256" key="7">
    <source>
        <dbReference type="RuleBase" id="RU363032"/>
    </source>
</evidence>
<evidence type="ECO:0000313" key="9">
    <source>
        <dbReference type="Proteomes" id="UP000196074"/>
    </source>
</evidence>
<comment type="caution">
    <text evidence="8">The sequence shown here is derived from an EMBL/GenBank/DDBJ whole genome shotgun (WGS) entry which is preliminary data.</text>
</comment>
<evidence type="ECO:0000256" key="5">
    <source>
        <dbReference type="ARBA" id="ARBA00022989"/>
    </source>
</evidence>
<feature type="transmembrane region" description="Helical" evidence="7">
    <location>
        <begin position="280"/>
        <end position="302"/>
    </location>
</feature>
<reference evidence="9" key="1">
    <citation type="submission" date="2017-04" db="EMBL/GenBank/DDBJ databases">
        <title>Function of individual gut microbiota members based on whole genome sequencing of pure cultures obtained from chicken caecum.</title>
        <authorList>
            <person name="Medvecky M."/>
            <person name="Cejkova D."/>
            <person name="Polansky O."/>
            <person name="Karasova D."/>
            <person name="Kubasova T."/>
            <person name="Cizek A."/>
            <person name="Rychlik I."/>
        </authorList>
    </citation>
    <scope>NUCLEOTIDE SEQUENCE [LARGE SCALE GENOMIC DNA]</scope>
    <source>
        <strain evidence="9">An144</strain>
    </source>
</reference>
<evidence type="ECO:0000256" key="2">
    <source>
        <dbReference type="ARBA" id="ARBA00022448"/>
    </source>
</evidence>
<feature type="transmembrane region" description="Helical" evidence="7">
    <location>
        <begin position="461"/>
        <end position="485"/>
    </location>
</feature>
<dbReference type="PROSITE" id="PS50928">
    <property type="entry name" value="ABC_TM1"/>
    <property type="match status" value="1"/>
</dbReference>
<organism evidence="8 9">
    <name type="scientific">Enterococcus cecorum</name>
    <dbReference type="NCBI Taxonomy" id="44008"/>
    <lineage>
        <taxon>Bacteria</taxon>
        <taxon>Bacillati</taxon>
        <taxon>Bacillota</taxon>
        <taxon>Bacilli</taxon>
        <taxon>Lactobacillales</taxon>
        <taxon>Enterococcaceae</taxon>
        <taxon>Enterococcus</taxon>
    </lineage>
</organism>
<dbReference type="CDD" id="cd06261">
    <property type="entry name" value="TM_PBP2"/>
    <property type="match status" value="1"/>
</dbReference>
<dbReference type="SUPFAM" id="SSF161098">
    <property type="entry name" value="MetI-like"/>
    <property type="match status" value="1"/>
</dbReference>
<comment type="similarity">
    <text evidence="7">Belongs to the binding-protein-dependent transport system permease family.</text>
</comment>
<dbReference type="Proteomes" id="UP000196074">
    <property type="component" value="Unassembled WGS sequence"/>
</dbReference>